<accession>A0ABU6U4Z9</accession>
<comment type="caution">
    <text evidence="2">The sequence shown here is derived from an EMBL/GenBank/DDBJ whole genome shotgun (WGS) entry which is preliminary data.</text>
</comment>
<gene>
    <name evidence="2" type="ORF">PIB30_000375</name>
</gene>
<dbReference type="EMBL" id="JASCZI010120830">
    <property type="protein sequence ID" value="MED6154873.1"/>
    <property type="molecule type" value="Genomic_DNA"/>
</dbReference>
<evidence type="ECO:0000313" key="2">
    <source>
        <dbReference type="EMBL" id="MED6154873.1"/>
    </source>
</evidence>
<evidence type="ECO:0000256" key="1">
    <source>
        <dbReference type="SAM" id="Phobius"/>
    </source>
</evidence>
<keyword evidence="3" id="KW-1185">Reference proteome</keyword>
<keyword evidence="1" id="KW-0472">Membrane</keyword>
<keyword evidence="1" id="KW-1133">Transmembrane helix</keyword>
<name>A0ABU6U4Z9_9FABA</name>
<dbReference type="Proteomes" id="UP001341840">
    <property type="component" value="Unassembled WGS sequence"/>
</dbReference>
<keyword evidence="1" id="KW-0812">Transmembrane</keyword>
<organism evidence="2 3">
    <name type="scientific">Stylosanthes scabra</name>
    <dbReference type="NCBI Taxonomy" id="79078"/>
    <lineage>
        <taxon>Eukaryota</taxon>
        <taxon>Viridiplantae</taxon>
        <taxon>Streptophyta</taxon>
        <taxon>Embryophyta</taxon>
        <taxon>Tracheophyta</taxon>
        <taxon>Spermatophyta</taxon>
        <taxon>Magnoliopsida</taxon>
        <taxon>eudicotyledons</taxon>
        <taxon>Gunneridae</taxon>
        <taxon>Pentapetalae</taxon>
        <taxon>rosids</taxon>
        <taxon>fabids</taxon>
        <taxon>Fabales</taxon>
        <taxon>Fabaceae</taxon>
        <taxon>Papilionoideae</taxon>
        <taxon>50 kb inversion clade</taxon>
        <taxon>dalbergioids sensu lato</taxon>
        <taxon>Dalbergieae</taxon>
        <taxon>Pterocarpus clade</taxon>
        <taxon>Stylosanthes</taxon>
    </lineage>
</organism>
<protein>
    <submittedName>
        <fullName evidence="2">Uncharacterized protein</fullName>
    </submittedName>
</protein>
<evidence type="ECO:0000313" key="3">
    <source>
        <dbReference type="Proteomes" id="UP001341840"/>
    </source>
</evidence>
<sequence>MMSMIQECGPTNPNQIVISAPPPPSSTSLCADAATPTGHTQLVSVTDSSPPSSLVTDQQSTHRRLIVLARRVPAVSTRWSPSRHCSLPLRRRKSPSTLLSGLLVTSTCSVFFFIFSSSISLSLTASVLDLLETLILSSTFQRACKTLGWRASFFFPFSLWITTAASISTVTLPHPTVQAISSPFATLAPSKD</sequence>
<feature type="transmembrane region" description="Helical" evidence="1">
    <location>
        <begin position="97"/>
        <end position="115"/>
    </location>
</feature>
<proteinExistence type="predicted"/>
<reference evidence="2 3" key="1">
    <citation type="journal article" date="2023" name="Plants (Basel)">
        <title>Bridging the Gap: Combining Genomics and Transcriptomics Approaches to Understand Stylosanthes scabra, an Orphan Legume from the Brazilian Caatinga.</title>
        <authorList>
            <person name="Ferreira-Neto J.R.C."/>
            <person name="da Silva M.D."/>
            <person name="Binneck E."/>
            <person name="de Melo N.F."/>
            <person name="da Silva R.H."/>
            <person name="de Melo A.L.T.M."/>
            <person name="Pandolfi V."/>
            <person name="Bustamante F.O."/>
            <person name="Brasileiro-Vidal A.C."/>
            <person name="Benko-Iseppon A.M."/>
        </authorList>
    </citation>
    <scope>NUCLEOTIDE SEQUENCE [LARGE SCALE GENOMIC DNA]</scope>
    <source>
        <tissue evidence="2">Leaves</tissue>
    </source>
</reference>